<keyword evidence="3 13" id="KW-0479">Metal-binding</keyword>
<keyword evidence="6 13" id="KW-0862">Zinc</keyword>
<dbReference type="GeneTree" id="ENSGT00390000017965"/>
<dbReference type="GO" id="GO:0005634">
    <property type="term" value="C:nucleus"/>
    <property type="evidence" value="ECO:0007669"/>
    <property type="project" value="UniProtKB-SubCell"/>
</dbReference>
<dbReference type="InterPro" id="IPR038534">
    <property type="entry name" value="Rtr1/RPAP2_sf"/>
</dbReference>
<keyword evidence="17" id="KW-1185">Reference proteome</keyword>
<dbReference type="PROSITE" id="PS51479">
    <property type="entry name" value="ZF_RTR1"/>
    <property type="match status" value="1"/>
</dbReference>
<feature type="compositionally biased region" description="Basic and acidic residues" evidence="14">
    <location>
        <begin position="237"/>
        <end position="257"/>
    </location>
</feature>
<name>A0A3P8T4W3_AMPPE</name>
<proteinExistence type="inferred from homology"/>
<evidence type="ECO:0000256" key="11">
    <source>
        <dbReference type="ARBA" id="ARBA00048336"/>
    </source>
</evidence>
<reference evidence="16 17" key="1">
    <citation type="submission" date="2018-03" db="EMBL/GenBank/DDBJ databases">
        <title>Finding Nemo's genes: A chromosome-scale reference assembly of the genome of the orange clownfish Amphiprion percula.</title>
        <authorList>
            <person name="Lehmann R."/>
        </authorList>
    </citation>
    <scope>NUCLEOTIDE SEQUENCE</scope>
</reference>
<protein>
    <recommendedName>
        <fullName evidence="13">RNA polymerase II subunit B1 CTD phosphatase RPAP2 homolog</fullName>
        <ecNumber evidence="13">3.1.3.16</ecNumber>
    </recommendedName>
</protein>
<feature type="region of interest" description="Disordered" evidence="14">
    <location>
        <begin position="162"/>
        <end position="306"/>
    </location>
</feature>
<evidence type="ECO:0000256" key="2">
    <source>
        <dbReference type="ARBA" id="ARBA00005676"/>
    </source>
</evidence>
<feature type="region of interest" description="Disordered" evidence="14">
    <location>
        <begin position="1"/>
        <end position="35"/>
    </location>
</feature>
<evidence type="ECO:0000256" key="13">
    <source>
        <dbReference type="RuleBase" id="RU367080"/>
    </source>
</evidence>
<dbReference type="STRING" id="161767.ENSAPEP00000020315"/>
<comment type="subunit">
    <text evidence="13">Associates with the RNA polymerase II complex.</text>
</comment>
<evidence type="ECO:0000256" key="1">
    <source>
        <dbReference type="ARBA" id="ARBA00004123"/>
    </source>
</evidence>
<evidence type="ECO:0000256" key="3">
    <source>
        <dbReference type="ARBA" id="ARBA00022723"/>
    </source>
</evidence>
<organism evidence="16 17">
    <name type="scientific">Amphiprion percula</name>
    <name type="common">Orange clownfish</name>
    <name type="synonym">Lutjanus percula</name>
    <dbReference type="NCBI Taxonomy" id="161767"/>
    <lineage>
        <taxon>Eukaryota</taxon>
        <taxon>Metazoa</taxon>
        <taxon>Chordata</taxon>
        <taxon>Craniata</taxon>
        <taxon>Vertebrata</taxon>
        <taxon>Euteleostomi</taxon>
        <taxon>Actinopterygii</taxon>
        <taxon>Neopterygii</taxon>
        <taxon>Teleostei</taxon>
        <taxon>Neoteleostei</taxon>
        <taxon>Acanthomorphata</taxon>
        <taxon>Ovalentaria</taxon>
        <taxon>Pomacentridae</taxon>
        <taxon>Amphiprion</taxon>
    </lineage>
</organism>
<evidence type="ECO:0000256" key="5">
    <source>
        <dbReference type="ARBA" id="ARBA00022801"/>
    </source>
</evidence>
<dbReference type="InterPro" id="IPR007308">
    <property type="entry name" value="Rtr1/RPAP2_dom"/>
</dbReference>
<dbReference type="Ensembl" id="ENSAPET00000020859.1">
    <property type="protein sequence ID" value="ENSAPEP00000020315.1"/>
    <property type="gene ID" value="ENSAPEG00000014512.1"/>
</dbReference>
<dbReference type="EC" id="3.1.3.16" evidence="13"/>
<dbReference type="Proteomes" id="UP000265080">
    <property type="component" value="Chromosome 10"/>
</dbReference>
<evidence type="ECO:0000313" key="17">
    <source>
        <dbReference type="Proteomes" id="UP000265080"/>
    </source>
</evidence>
<dbReference type="InterPro" id="IPR039693">
    <property type="entry name" value="Rtr1/RPAP2"/>
</dbReference>
<feature type="compositionally biased region" description="Basic and acidic residues" evidence="14">
    <location>
        <begin position="272"/>
        <end position="306"/>
    </location>
</feature>
<dbReference type="GO" id="GO:0005737">
    <property type="term" value="C:cytoplasm"/>
    <property type="evidence" value="ECO:0007669"/>
    <property type="project" value="TreeGrafter"/>
</dbReference>
<evidence type="ECO:0000256" key="12">
    <source>
        <dbReference type="PROSITE-ProRule" id="PRU00812"/>
    </source>
</evidence>
<evidence type="ECO:0000256" key="6">
    <source>
        <dbReference type="ARBA" id="ARBA00022833"/>
    </source>
</evidence>
<dbReference type="PANTHER" id="PTHR14732">
    <property type="entry name" value="RNA POLYMERASE II SUBUNIT B1 CTD PHOSPHATASE RPAP2-RELATED"/>
    <property type="match status" value="1"/>
</dbReference>
<dbReference type="Pfam" id="PF04181">
    <property type="entry name" value="RPAP2_Rtr1"/>
    <property type="match status" value="1"/>
</dbReference>
<accession>A0A3P8T4W3</accession>
<feature type="region of interest" description="Disordered" evidence="14">
    <location>
        <begin position="346"/>
        <end position="394"/>
    </location>
</feature>
<dbReference type="OMA" id="WCTDETL"/>
<comment type="function">
    <text evidence="9">Protein phosphatase that displays CTD phosphatase activity and regulates transcription of snRNA genes. Recognizes and binds phosphorylated 'Ser-7' of the C-terminal heptapeptide repeat domain (CTD) of the largest RNA polymerase II subunit POLR2A, and mediates dephosphorylation of 'Ser-5' of the CTD, thereby promoting transcription of snRNA genes. Downstream of EIF2AK3/PERK, dephosphorylates ERN1, a sensor for the endoplasmic reticulum unfolded protein response (UPR), to abort failed ER-stress adaptation and trigger apoptosis.</text>
</comment>
<comment type="catalytic activity">
    <reaction evidence="11 13">
        <text>O-phospho-L-threonyl-[protein] + H2O = L-threonyl-[protein] + phosphate</text>
        <dbReference type="Rhea" id="RHEA:47004"/>
        <dbReference type="Rhea" id="RHEA-COMP:11060"/>
        <dbReference type="Rhea" id="RHEA-COMP:11605"/>
        <dbReference type="ChEBI" id="CHEBI:15377"/>
        <dbReference type="ChEBI" id="CHEBI:30013"/>
        <dbReference type="ChEBI" id="CHEBI:43474"/>
        <dbReference type="ChEBI" id="CHEBI:61977"/>
        <dbReference type="EC" id="3.1.3.16"/>
    </reaction>
</comment>
<reference evidence="16" key="2">
    <citation type="submission" date="2025-08" db="UniProtKB">
        <authorList>
            <consortium name="Ensembl"/>
        </authorList>
    </citation>
    <scope>IDENTIFICATION</scope>
</reference>
<dbReference type="GO" id="GO:0008420">
    <property type="term" value="F:RNA polymerase II CTD heptapeptide repeat phosphatase activity"/>
    <property type="evidence" value="ECO:0007669"/>
    <property type="project" value="UniProtKB-UniRule"/>
</dbReference>
<evidence type="ECO:0000256" key="9">
    <source>
        <dbReference type="ARBA" id="ARBA00045547"/>
    </source>
</evidence>
<keyword evidence="4 13" id="KW-0863">Zinc-finger</keyword>
<dbReference type="Gene3D" id="1.25.40.820">
    <property type="match status" value="1"/>
</dbReference>
<feature type="domain" description="RTR1-type" evidence="15">
    <location>
        <begin position="71"/>
        <end position="154"/>
    </location>
</feature>
<evidence type="ECO:0000313" key="16">
    <source>
        <dbReference type="Ensembl" id="ENSAPEP00000020315.1"/>
    </source>
</evidence>
<dbReference type="GO" id="GO:0008270">
    <property type="term" value="F:zinc ion binding"/>
    <property type="evidence" value="ECO:0007669"/>
    <property type="project" value="UniProtKB-KW"/>
</dbReference>
<evidence type="ECO:0000256" key="4">
    <source>
        <dbReference type="ARBA" id="ARBA00022771"/>
    </source>
</evidence>
<keyword evidence="8 13" id="KW-0539">Nucleus</keyword>
<reference evidence="16" key="3">
    <citation type="submission" date="2025-09" db="UniProtKB">
        <authorList>
            <consortium name="Ensembl"/>
        </authorList>
    </citation>
    <scope>IDENTIFICATION</scope>
</reference>
<comment type="similarity">
    <text evidence="2 12 13">Belongs to the RPAP2 family.</text>
</comment>
<dbReference type="AlphaFoldDB" id="A0A3P8T4W3"/>
<dbReference type="PANTHER" id="PTHR14732:SF0">
    <property type="entry name" value="RNA POLYMERASE II SUBUNIT B1 CTD PHOSPHATASE RPAP2-RELATED"/>
    <property type="match status" value="1"/>
</dbReference>
<evidence type="ECO:0000256" key="10">
    <source>
        <dbReference type="ARBA" id="ARBA00047761"/>
    </source>
</evidence>
<keyword evidence="7 13" id="KW-0904">Protein phosphatase</keyword>
<comment type="subcellular location">
    <subcellularLocation>
        <location evidence="1 13">Nucleus</location>
    </subcellularLocation>
</comment>
<feature type="compositionally biased region" description="Polar residues" evidence="14">
    <location>
        <begin position="383"/>
        <end position="394"/>
    </location>
</feature>
<evidence type="ECO:0000259" key="15">
    <source>
        <dbReference type="PROSITE" id="PS51479"/>
    </source>
</evidence>
<dbReference type="GO" id="GO:0043175">
    <property type="term" value="F:RNA polymerase core enzyme binding"/>
    <property type="evidence" value="ECO:0007669"/>
    <property type="project" value="UniProtKB-UniRule"/>
</dbReference>
<feature type="compositionally biased region" description="Polar residues" evidence="14">
    <location>
        <begin position="346"/>
        <end position="376"/>
    </location>
</feature>
<sequence length="673" mass="76158">MAAEEKRPTGGSAKTSKKGGKRIKALTPEEEARRREEIKENLREKLELEKRALQVVERLLEDSVVEDFLVDCANFITPVNYKDTIEERSIVKLCGYPICSNKLGKIPTQQYKISTKTNKVYDITERKCFCSNFCYKASKEFELQISKTPLWLRQHERPPEIKLLKKGDGGSSGEEVMLSEKRVKEEDIENPVDAQPEDLHSSQQHPAAAEHSDSSDGEQEQDFVSSVVSQQQRPRVHWGDLPKRTDEDKNGGRGNIERRKKQTRNGYEEETELHPRQNIKKEGQISGDNEKKKIRTDAGKPPELHKIDTDQAVTKEKDFFDESSVKEATAKLNLCSLSKTVTHNTVQPVDSTHTQTEKTSSLTSPSFIESKPQTESKPLPASDVTNQNTQKTALPNQADLNITQVGMSKRGAAGLRDLLKNYAGEDTLDSVHLNLLEGLRRTLKKWCTDETLTFLYGADHSLGSSSVDVQEEIEEAEEELDEDDIDDEVIDAGEQKRPSAVVPDFETMKKETQQLELRVSEFYKGTWILPEEVQKPNGNTVTVQDQRTKDPVLPLIDSQAQHLIQKRITVEKLTSCLRNIVGPLRLTMSDVSTDLNNLVRTFRFTNTNIIHKTPEWTLIAVVLLHLLSEVSPVVREALKRSDSVEYLNTLMAELGLQEQDLLNLVQLFRSPTH</sequence>
<evidence type="ECO:0000256" key="7">
    <source>
        <dbReference type="ARBA" id="ARBA00022912"/>
    </source>
</evidence>
<keyword evidence="5 13" id="KW-0378">Hydrolase</keyword>
<comment type="catalytic activity">
    <reaction evidence="10 13">
        <text>O-phospho-L-seryl-[protein] + H2O = L-seryl-[protein] + phosphate</text>
        <dbReference type="Rhea" id="RHEA:20629"/>
        <dbReference type="Rhea" id="RHEA-COMP:9863"/>
        <dbReference type="Rhea" id="RHEA-COMP:11604"/>
        <dbReference type="ChEBI" id="CHEBI:15377"/>
        <dbReference type="ChEBI" id="CHEBI:29999"/>
        <dbReference type="ChEBI" id="CHEBI:43474"/>
        <dbReference type="ChEBI" id="CHEBI:83421"/>
        <dbReference type="EC" id="3.1.3.16"/>
    </reaction>
</comment>
<feature type="compositionally biased region" description="Basic residues" evidence="14">
    <location>
        <begin position="15"/>
        <end position="24"/>
    </location>
</feature>
<evidence type="ECO:0000256" key="14">
    <source>
        <dbReference type="SAM" id="MobiDB-lite"/>
    </source>
</evidence>
<evidence type="ECO:0000256" key="8">
    <source>
        <dbReference type="ARBA" id="ARBA00023242"/>
    </source>
</evidence>